<evidence type="ECO:0000256" key="4">
    <source>
        <dbReference type="ARBA" id="ARBA00022801"/>
    </source>
</evidence>
<accession>A0A4Y8RAA3</accession>
<evidence type="ECO:0000256" key="3">
    <source>
        <dbReference type="ARBA" id="ARBA00022729"/>
    </source>
</evidence>
<evidence type="ECO:0000256" key="6">
    <source>
        <dbReference type="RuleBase" id="RU004296"/>
    </source>
</evidence>
<dbReference type="AlphaFoldDB" id="A0A4Y8RAA3"/>
<evidence type="ECO:0000256" key="5">
    <source>
        <dbReference type="ARBA" id="ARBA00022825"/>
    </source>
</evidence>
<dbReference type="GO" id="GO:0008236">
    <property type="term" value="F:serine-type peptidase activity"/>
    <property type="evidence" value="ECO:0007669"/>
    <property type="project" value="UniProtKB-KW"/>
</dbReference>
<evidence type="ECO:0000256" key="1">
    <source>
        <dbReference type="ARBA" id="ARBA00008764"/>
    </source>
</evidence>
<feature type="compositionally biased region" description="Low complexity" evidence="7">
    <location>
        <begin position="311"/>
        <end position="331"/>
    </location>
</feature>
<dbReference type="Gene3D" id="2.40.10.10">
    <property type="entry name" value="Trypsin-like serine proteases"/>
    <property type="match status" value="2"/>
</dbReference>
<dbReference type="PRINTS" id="PR00839">
    <property type="entry name" value="V8PROTEASE"/>
</dbReference>
<sequence length="361" mass="38008">MARPAFHSAPNAAPTAALARRRLAALLAAAMLGAAALPSAAGAVDFKLPAEDYGKDVLPLHQSLGDAARDVVDRQNVFEPIGLLREDDPMRRLARAIGRLDLKVEENGQQFLSTCTATIVEGNLVLTNYHCIPGFSGKVLEASILLDYYGPDSQTTRIPVETTPVEKDPNLDYSLSRLAGPAPAGLLPIPFARERSRPLERLTIVHHPAGQPKMMTQFRCYAAEKQADGPKLRHRCDTLPGSSGALIFNSERQVVGIHHTGGLNENDPNSFNEGSNVTDVIAESAFLHLAPPTSGSAPVAAAATPTPPDAPTAAAATQPAPNAQPTNAQPTSARQPAAAASSNEAIGQGDPARPYNDLIGQ</sequence>
<dbReference type="SUPFAM" id="SSF50494">
    <property type="entry name" value="Trypsin-like serine proteases"/>
    <property type="match status" value="1"/>
</dbReference>
<reference evidence="8 9" key="1">
    <citation type="submission" date="2019-03" db="EMBL/GenBank/DDBJ databases">
        <title>Jiella endophytica sp. nov., a novel endophytic bacterium isolated from root of Ficus microcarpa Linn. f.</title>
        <authorList>
            <person name="Tuo L."/>
        </authorList>
    </citation>
    <scope>NUCLEOTIDE SEQUENCE [LARGE SCALE GENOMIC DNA]</scope>
    <source>
        <strain evidence="8 9">CBS5Q-3</strain>
    </source>
</reference>
<evidence type="ECO:0000256" key="7">
    <source>
        <dbReference type="SAM" id="MobiDB-lite"/>
    </source>
</evidence>
<dbReference type="GO" id="GO:0006508">
    <property type="term" value="P:proteolysis"/>
    <property type="evidence" value="ECO:0007669"/>
    <property type="project" value="UniProtKB-KW"/>
</dbReference>
<feature type="region of interest" description="Disordered" evidence="7">
    <location>
        <begin position="293"/>
        <end position="361"/>
    </location>
</feature>
<keyword evidence="5 6" id="KW-0720">Serine protease</keyword>
<dbReference type="RefSeq" id="WP_134763835.1">
    <property type="nucleotide sequence ID" value="NZ_SOZD01000008.1"/>
</dbReference>
<dbReference type="EMBL" id="SOZD01000008">
    <property type="protein sequence ID" value="TFF18694.1"/>
    <property type="molecule type" value="Genomic_DNA"/>
</dbReference>
<dbReference type="Pfam" id="PF13365">
    <property type="entry name" value="Trypsin_2"/>
    <property type="match status" value="1"/>
</dbReference>
<dbReference type="InterPro" id="IPR008256">
    <property type="entry name" value="Peptidase_S1B"/>
</dbReference>
<dbReference type="PANTHER" id="PTHR36234">
    <property type="entry name" value="LYSYL ENDOPEPTIDASE"/>
    <property type="match status" value="1"/>
</dbReference>
<dbReference type="InterPro" id="IPR009003">
    <property type="entry name" value="Peptidase_S1_PA"/>
</dbReference>
<organism evidence="8 9">
    <name type="scientific">Jiella endophytica</name>
    <dbReference type="NCBI Taxonomy" id="2558362"/>
    <lineage>
        <taxon>Bacteria</taxon>
        <taxon>Pseudomonadati</taxon>
        <taxon>Pseudomonadota</taxon>
        <taxon>Alphaproteobacteria</taxon>
        <taxon>Hyphomicrobiales</taxon>
        <taxon>Aurantimonadaceae</taxon>
        <taxon>Jiella</taxon>
    </lineage>
</organism>
<protein>
    <recommendedName>
        <fullName evidence="6">Serine protease</fullName>
        <ecNumber evidence="6">3.4.21.-</ecNumber>
    </recommendedName>
</protein>
<feature type="chain" id="PRO_5021512646" description="Serine protease" evidence="6">
    <location>
        <begin position="44"/>
        <end position="361"/>
    </location>
</feature>
<dbReference type="InterPro" id="IPR043504">
    <property type="entry name" value="Peptidase_S1_PA_chymotrypsin"/>
</dbReference>
<keyword evidence="3 6" id="KW-0732">Signal</keyword>
<dbReference type="OrthoDB" id="7787670at2"/>
<keyword evidence="4 6" id="KW-0378">Hydrolase</keyword>
<proteinExistence type="inferred from homology"/>
<name>A0A4Y8RAA3_9HYPH</name>
<dbReference type="Proteomes" id="UP000298179">
    <property type="component" value="Unassembled WGS sequence"/>
</dbReference>
<gene>
    <name evidence="8" type="ORF">E3C22_20930</name>
</gene>
<comment type="similarity">
    <text evidence="1 6">Belongs to the peptidase S1B family.</text>
</comment>
<feature type="signal peptide" evidence="6">
    <location>
        <begin position="1"/>
        <end position="43"/>
    </location>
</feature>
<evidence type="ECO:0000313" key="9">
    <source>
        <dbReference type="Proteomes" id="UP000298179"/>
    </source>
</evidence>
<feature type="compositionally biased region" description="Low complexity" evidence="7">
    <location>
        <begin position="293"/>
        <end position="304"/>
    </location>
</feature>
<evidence type="ECO:0000256" key="2">
    <source>
        <dbReference type="ARBA" id="ARBA00022670"/>
    </source>
</evidence>
<keyword evidence="9" id="KW-1185">Reference proteome</keyword>
<dbReference type="PANTHER" id="PTHR36234:SF5">
    <property type="entry name" value="LYSYL ENDOPEPTIDASE"/>
    <property type="match status" value="1"/>
</dbReference>
<evidence type="ECO:0000313" key="8">
    <source>
        <dbReference type="EMBL" id="TFF18694.1"/>
    </source>
</evidence>
<comment type="caution">
    <text evidence="8">The sequence shown here is derived from an EMBL/GenBank/DDBJ whole genome shotgun (WGS) entry which is preliminary data.</text>
</comment>
<keyword evidence="2 6" id="KW-0645">Protease</keyword>
<dbReference type="EC" id="3.4.21.-" evidence="6"/>